<evidence type="ECO:0000313" key="1">
    <source>
        <dbReference type="EMBL" id="MBC2652830.1"/>
    </source>
</evidence>
<dbReference type="Proteomes" id="UP000520156">
    <property type="component" value="Unassembled WGS sequence"/>
</dbReference>
<evidence type="ECO:0000313" key="2">
    <source>
        <dbReference type="Proteomes" id="UP000520156"/>
    </source>
</evidence>
<dbReference type="AlphaFoldDB" id="A0A7X1F9E6"/>
<reference evidence="1 2" key="1">
    <citation type="submission" date="2020-08" db="EMBL/GenBank/DDBJ databases">
        <title>The genome sequence of Novosphingobium flavum 4Y4.</title>
        <authorList>
            <person name="Liu Y."/>
        </authorList>
    </citation>
    <scope>NUCLEOTIDE SEQUENCE [LARGE SCALE GENOMIC DNA]</scope>
    <source>
        <strain evidence="1 2">4Y4</strain>
    </source>
</reference>
<accession>A0A7X1F9E6</accession>
<protein>
    <submittedName>
        <fullName evidence="1">Uncharacterized protein</fullName>
    </submittedName>
</protein>
<sequence length="133" mass="14143">MGAPAPARAAMVAPASVAIGSDVFVEHLGEANRVLERSDRLRPGDRVVTIVSWRRALPGGAFTVVNPLPHRVQFDGTADGAEEVSVDGGRSWGKLGQLRIAGRLALAPDVTHVRWHIVSPAPAGRIAYRAIVR</sequence>
<organism evidence="1 2">
    <name type="scientific">Novosphingobium aerophilum</name>
    <dbReference type="NCBI Taxonomy" id="2839843"/>
    <lineage>
        <taxon>Bacteria</taxon>
        <taxon>Pseudomonadati</taxon>
        <taxon>Pseudomonadota</taxon>
        <taxon>Alphaproteobacteria</taxon>
        <taxon>Sphingomonadales</taxon>
        <taxon>Sphingomonadaceae</taxon>
        <taxon>Novosphingobium</taxon>
    </lineage>
</organism>
<dbReference type="EMBL" id="JACLAU010000027">
    <property type="protein sequence ID" value="MBC2652830.1"/>
    <property type="molecule type" value="Genomic_DNA"/>
</dbReference>
<comment type="caution">
    <text evidence="1">The sequence shown here is derived from an EMBL/GenBank/DDBJ whole genome shotgun (WGS) entry which is preliminary data.</text>
</comment>
<name>A0A7X1F9E6_9SPHN</name>
<proteinExistence type="predicted"/>
<keyword evidence="2" id="KW-1185">Reference proteome</keyword>
<gene>
    <name evidence="1" type="ORF">H7F49_14115</name>
</gene>